<evidence type="ECO:0000256" key="11">
    <source>
        <dbReference type="PROSITE-ProRule" id="PRU00042"/>
    </source>
</evidence>
<keyword evidence="3" id="KW-0479">Metal-binding</keyword>
<keyword evidence="7" id="KW-0805">Transcription regulation</keyword>
<feature type="compositionally biased region" description="Low complexity" evidence="12">
    <location>
        <begin position="116"/>
        <end position="125"/>
    </location>
</feature>
<organism evidence="14 15">
    <name type="scientific">Lasiosphaeris hirsuta</name>
    <dbReference type="NCBI Taxonomy" id="260670"/>
    <lineage>
        <taxon>Eukaryota</taxon>
        <taxon>Fungi</taxon>
        <taxon>Dikarya</taxon>
        <taxon>Ascomycota</taxon>
        <taxon>Pezizomycotina</taxon>
        <taxon>Sordariomycetes</taxon>
        <taxon>Sordariomycetidae</taxon>
        <taxon>Sordariales</taxon>
        <taxon>Lasiosphaeriaceae</taxon>
        <taxon>Lasiosphaeris</taxon>
    </lineage>
</organism>
<dbReference type="GO" id="GO:0005634">
    <property type="term" value="C:nucleus"/>
    <property type="evidence" value="ECO:0007669"/>
    <property type="project" value="UniProtKB-SubCell"/>
</dbReference>
<dbReference type="GO" id="GO:0008270">
    <property type="term" value="F:zinc ion binding"/>
    <property type="evidence" value="ECO:0007669"/>
    <property type="project" value="UniProtKB-KW"/>
</dbReference>
<feature type="compositionally biased region" description="Low complexity" evidence="12">
    <location>
        <begin position="139"/>
        <end position="155"/>
    </location>
</feature>
<comment type="similarity">
    <text evidence="2">Belongs to the krueppel C2H2-type zinc-finger protein family.</text>
</comment>
<evidence type="ECO:0000313" key="15">
    <source>
        <dbReference type="Proteomes" id="UP001172102"/>
    </source>
</evidence>
<dbReference type="SUPFAM" id="SSF57667">
    <property type="entry name" value="beta-beta-alpha zinc fingers"/>
    <property type="match status" value="1"/>
</dbReference>
<dbReference type="SMART" id="SM00355">
    <property type="entry name" value="ZnF_C2H2"/>
    <property type="match status" value="2"/>
</dbReference>
<dbReference type="GO" id="GO:0000978">
    <property type="term" value="F:RNA polymerase II cis-regulatory region sequence-specific DNA binding"/>
    <property type="evidence" value="ECO:0007669"/>
    <property type="project" value="TreeGrafter"/>
</dbReference>
<feature type="region of interest" description="Disordered" evidence="12">
    <location>
        <begin position="1"/>
        <end position="200"/>
    </location>
</feature>
<evidence type="ECO:0000259" key="13">
    <source>
        <dbReference type="PROSITE" id="PS50157"/>
    </source>
</evidence>
<dbReference type="FunFam" id="3.30.160.60:FF:001156">
    <property type="entry name" value="Zinc finger protein 407"/>
    <property type="match status" value="1"/>
</dbReference>
<dbReference type="PROSITE" id="PS50157">
    <property type="entry name" value="ZINC_FINGER_C2H2_2"/>
    <property type="match status" value="2"/>
</dbReference>
<evidence type="ECO:0000256" key="4">
    <source>
        <dbReference type="ARBA" id="ARBA00022737"/>
    </source>
</evidence>
<sequence>MFYGNHHMSGSWPTPGGSQHSSYTYANPNNSTPNSSSLGQTSYSQRPPLYGQISPSLPQQYAQRTSSSPATGEHLPHPGYGQEQSAFPTPIGGGGGGGPPGSSHSQQSGPQPPTPGQNTSGGPPSAQEAGAYRAPPTPNNFFPPSTTPQQSSFPSFPGPPPQQSPTVPSPTTTSGGAPRGLVSLSSGMAPPPMGYGSNRGHPMPPITYHYGQMNGGPVLSNMHQPGGQLAMVGGMPGMASPYGHHPGMAPHHHQVYMGHSNGPSQQQDRPFKCDQCPQSFNRNHDLKRHKRIHLAVKPFPCSNCDKSFSRKDALKRHKLVKGCGEKENNSGNNGTTGTNDASPPDRSDVMSDDTDGSPRMVKKE</sequence>
<protein>
    <recommendedName>
        <fullName evidence="13">C2H2-type domain-containing protein</fullName>
    </recommendedName>
</protein>
<feature type="domain" description="C2H2-type" evidence="13">
    <location>
        <begin position="271"/>
        <end position="298"/>
    </location>
</feature>
<keyword evidence="9" id="KW-0804">Transcription</keyword>
<reference evidence="14" key="1">
    <citation type="submission" date="2023-06" db="EMBL/GenBank/DDBJ databases">
        <title>Genome-scale phylogeny and comparative genomics of the fungal order Sordariales.</title>
        <authorList>
            <consortium name="Lawrence Berkeley National Laboratory"/>
            <person name="Hensen N."/>
            <person name="Bonometti L."/>
            <person name="Westerberg I."/>
            <person name="Brannstrom I.O."/>
            <person name="Guillou S."/>
            <person name="Cros-Aarteil S."/>
            <person name="Calhoun S."/>
            <person name="Haridas S."/>
            <person name="Kuo A."/>
            <person name="Mondo S."/>
            <person name="Pangilinan J."/>
            <person name="Riley R."/>
            <person name="Labutti K."/>
            <person name="Andreopoulos B."/>
            <person name="Lipzen A."/>
            <person name="Chen C."/>
            <person name="Yanf M."/>
            <person name="Daum C."/>
            <person name="Ng V."/>
            <person name="Clum A."/>
            <person name="Steindorff A."/>
            <person name="Ohm R."/>
            <person name="Martin F."/>
            <person name="Silar P."/>
            <person name="Natvig D."/>
            <person name="Lalanne C."/>
            <person name="Gautier V."/>
            <person name="Ament-Velasquez S.L."/>
            <person name="Kruys A."/>
            <person name="Hutchinson M.I."/>
            <person name="Powell A.J."/>
            <person name="Barry K."/>
            <person name="Miller A.N."/>
            <person name="Grigoriev I.V."/>
            <person name="Debuchy R."/>
            <person name="Gladieux P."/>
            <person name="Thoren M.H."/>
            <person name="Johannesson H."/>
        </authorList>
    </citation>
    <scope>NUCLEOTIDE SEQUENCE</scope>
    <source>
        <strain evidence="14">SMH4607-1</strain>
    </source>
</reference>
<dbReference type="Pfam" id="PF00096">
    <property type="entry name" value="zf-C2H2"/>
    <property type="match status" value="2"/>
</dbReference>
<dbReference type="InterPro" id="IPR013087">
    <property type="entry name" value="Znf_C2H2_type"/>
</dbReference>
<keyword evidence="5 11" id="KW-0863">Zinc-finger</keyword>
<dbReference type="Proteomes" id="UP001172102">
    <property type="component" value="Unassembled WGS sequence"/>
</dbReference>
<dbReference type="PANTHER" id="PTHR24393:SF34">
    <property type="entry name" value="PR_SET DOMAIN 13"/>
    <property type="match status" value="1"/>
</dbReference>
<dbReference type="EMBL" id="JAUKUA010000001">
    <property type="protein sequence ID" value="KAK0729774.1"/>
    <property type="molecule type" value="Genomic_DNA"/>
</dbReference>
<keyword evidence="10" id="KW-0539">Nucleus</keyword>
<feature type="compositionally biased region" description="Low complexity" evidence="12">
    <location>
        <begin position="27"/>
        <end position="37"/>
    </location>
</feature>
<dbReference type="Gene3D" id="3.30.160.60">
    <property type="entry name" value="Classic Zinc Finger"/>
    <property type="match status" value="2"/>
</dbReference>
<proteinExistence type="inferred from homology"/>
<dbReference type="PANTHER" id="PTHR24393">
    <property type="entry name" value="ZINC FINGER PROTEIN"/>
    <property type="match status" value="1"/>
</dbReference>
<evidence type="ECO:0000256" key="2">
    <source>
        <dbReference type="ARBA" id="ARBA00006991"/>
    </source>
</evidence>
<keyword evidence="4" id="KW-0677">Repeat</keyword>
<feature type="domain" description="C2H2-type" evidence="13">
    <location>
        <begin position="299"/>
        <end position="327"/>
    </location>
</feature>
<evidence type="ECO:0000256" key="5">
    <source>
        <dbReference type="ARBA" id="ARBA00022771"/>
    </source>
</evidence>
<evidence type="ECO:0000256" key="12">
    <source>
        <dbReference type="SAM" id="MobiDB-lite"/>
    </source>
</evidence>
<evidence type="ECO:0000313" key="14">
    <source>
        <dbReference type="EMBL" id="KAK0729774.1"/>
    </source>
</evidence>
<evidence type="ECO:0000256" key="1">
    <source>
        <dbReference type="ARBA" id="ARBA00004123"/>
    </source>
</evidence>
<evidence type="ECO:0000256" key="10">
    <source>
        <dbReference type="ARBA" id="ARBA00023242"/>
    </source>
</evidence>
<keyword evidence="15" id="KW-1185">Reference proteome</keyword>
<evidence type="ECO:0000256" key="8">
    <source>
        <dbReference type="ARBA" id="ARBA00023125"/>
    </source>
</evidence>
<feature type="compositionally biased region" description="Polar residues" evidence="12">
    <location>
        <begin position="16"/>
        <end position="26"/>
    </location>
</feature>
<comment type="subcellular location">
    <subcellularLocation>
        <location evidence="1">Nucleus</location>
    </subcellularLocation>
</comment>
<comment type="caution">
    <text evidence="14">The sequence shown here is derived from an EMBL/GenBank/DDBJ whole genome shotgun (WGS) entry which is preliminary data.</text>
</comment>
<evidence type="ECO:0000256" key="6">
    <source>
        <dbReference type="ARBA" id="ARBA00022833"/>
    </source>
</evidence>
<dbReference type="GO" id="GO:0001228">
    <property type="term" value="F:DNA-binding transcription activator activity, RNA polymerase II-specific"/>
    <property type="evidence" value="ECO:0007669"/>
    <property type="project" value="TreeGrafter"/>
</dbReference>
<feature type="compositionally biased region" description="Polar residues" evidence="12">
    <location>
        <begin position="53"/>
        <end position="70"/>
    </location>
</feature>
<name>A0AA40B8U4_9PEZI</name>
<dbReference type="FunFam" id="3.30.160.60:FF:000100">
    <property type="entry name" value="Zinc finger 45-like"/>
    <property type="match status" value="1"/>
</dbReference>
<dbReference type="InterPro" id="IPR036236">
    <property type="entry name" value="Znf_C2H2_sf"/>
</dbReference>
<dbReference type="AlphaFoldDB" id="A0AA40B8U4"/>
<keyword evidence="6" id="KW-0862">Zinc</keyword>
<gene>
    <name evidence="14" type="ORF">B0H67DRAFT_8659</name>
</gene>
<keyword evidence="8" id="KW-0238">DNA-binding</keyword>
<evidence type="ECO:0000256" key="3">
    <source>
        <dbReference type="ARBA" id="ARBA00022723"/>
    </source>
</evidence>
<accession>A0AA40B8U4</accession>
<feature type="region of interest" description="Disordered" evidence="12">
    <location>
        <begin position="321"/>
        <end position="364"/>
    </location>
</feature>
<feature type="compositionally biased region" description="Low complexity" evidence="12">
    <location>
        <begin position="164"/>
        <end position="174"/>
    </location>
</feature>
<dbReference type="PROSITE" id="PS00028">
    <property type="entry name" value="ZINC_FINGER_C2H2_1"/>
    <property type="match status" value="1"/>
</dbReference>
<evidence type="ECO:0000256" key="9">
    <source>
        <dbReference type="ARBA" id="ARBA00023163"/>
    </source>
</evidence>
<evidence type="ECO:0000256" key="7">
    <source>
        <dbReference type="ARBA" id="ARBA00023015"/>
    </source>
</evidence>
<feature type="compositionally biased region" description="Low complexity" evidence="12">
    <location>
        <begin position="329"/>
        <end position="339"/>
    </location>
</feature>
<feature type="compositionally biased region" description="Gly residues" evidence="12">
    <location>
        <begin position="91"/>
        <end position="100"/>
    </location>
</feature>